<dbReference type="Gene3D" id="3.50.50.60">
    <property type="entry name" value="FAD/NAD(P)-binding domain"/>
    <property type="match status" value="1"/>
</dbReference>
<sequence length="151" mass="16558">MGQAPDFYFQPIQQIKMSKWSHNCIVCLGDTAYAPTPLTGMGTSFALIGAHILAGEISKLGDGVSLSKALEAYEKVFRPFVEKEQKIPPFVPGIAHPKTAWSRWLLQTFLWVLSKVVAIPWLAKKVDEGNKDEFAWPQYPVLGGGGGGVQI</sequence>
<dbReference type="AlphaFoldDB" id="A0A072Q1E3"/>
<dbReference type="InterPro" id="IPR036188">
    <property type="entry name" value="FAD/NAD-bd_sf"/>
</dbReference>
<keyword evidence="2" id="KW-1185">Reference proteome</keyword>
<dbReference type="EMBL" id="AMGV01000002">
    <property type="protein sequence ID" value="KEF61710.1"/>
    <property type="molecule type" value="Genomic_DNA"/>
</dbReference>
<evidence type="ECO:0000313" key="2">
    <source>
        <dbReference type="Proteomes" id="UP000027920"/>
    </source>
</evidence>
<proteinExistence type="predicted"/>
<dbReference type="Proteomes" id="UP000027920">
    <property type="component" value="Unassembled WGS sequence"/>
</dbReference>
<name>A0A072Q1E3_9EURO</name>
<evidence type="ECO:0000313" key="1">
    <source>
        <dbReference type="EMBL" id="KEF61710.1"/>
    </source>
</evidence>
<organism evidence="1 2">
    <name type="scientific">Exophiala aquamarina CBS 119918</name>
    <dbReference type="NCBI Taxonomy" id="1182545"/>
    <lineage>
        <taxon>Eukaryota</taxon>
        <taxon>Fungi</taxon>
        <taxon>Dikarya</taxon>
        <taxon>Ascomycota</taxon>
        <taxon>Pezizomycotina</taxon>
        <taxon>Eurotiomycetes</taxon>
        <taxon>Chaetothyriomycetidae</taxon>
        <taxon>Chaetothyriales</taxon>
        <taxon>Herpotrichiellaceae</taxon>
        <taxon>Exophiala</taxon>
    </lineage>
</organism>
<evidence type="ECO:0008006" key="3">
    <source>
        <dbReference type="Google" id="ProtNLM"/>
    </source>
</evidence>
<dbReference type="OrthoDB" id="655030at2759"/>
<dbReference type="SUPFAM" id="SSF51905">
    <property type="entry name" value="FAD/NAD(P)-binding domain"/>
    <property type="match status" value="1"/>
</dbReference>
<dbReference type="GeneID" id="25278216"/>
<dbReference type="InterPro" id="IPR051704">
    <property type="entry name" value="FAD_aromatic-hydroxylase"/>
</dbReference>
<comment type="caution">
    <text evidence="1">The sequence shown here is derived from an EMBL/GenBank/DDBJ whole genome shotgun (WGS) entry which is preliminary data.</text>
</comment>
<protein>
    <recommendedName>
        <fullName evidence="3">FAD-binding domain-containing protein</fullName>
    </recommendedName>
</protein>
<dbReference type="HOGENOM" id="CLU_1731465_0_0_1"/>
<dbReference type="PANTHER" id="PTHR46865:SF2">
    <property type="entry name" value="MONOOXYGENASE"/>
    <property type="match status" value="1"/>
</dbReference>
<dbReference type="PANTHER" id="PTHR46865">
    <property type="entry name" value="OXIDOREDUCTASE-RELATED"/>
    <property type="match status" value="1"/>
</dbReference>
<accession>A0A072Q1E3</accession>
<dbReference type="VEuPathDB" id="FungiDB:A1O9_03279"/>
<dbReference type="RefSeq" id="XP_013264300.1">
    <property type="nucleotide sequence ID" value="XM_013408846.1"/>
</dbReference>
<gene>
    <name evidence="1" type="ORF">A1O9_03279</name>
</gene>
<dbReference type="STRING" id="1182545.A0A072Q1E3"/>
<reference evidence="1 2" key="1">
    <citation type="submission" date="2013-03" db="EMBL/GenBank/DDBJ databases">
        <title>The Genome Sequence of Exophiala aquamarina CBS 119918.</title>
        <authorList>
            <consortium name="The Broad Institute Genomics Platform"/>
            <person name="Cuomo C."/>
            <person name="de Hoog S."/>
            <person name="Gorbushina A."/>
            <person name="Walker B."/>
            <person name="Young S.K."/>
            <person name="Zeng Q."/>
            <person name="Gargeya S."/>
            <person name="Fitzgerald M."/>
            <person name="Haas B."/>
            <person name="Abouelleil A."/>
            <person name="Allen A.W."/>
            <person name="Alvarado L."/>
            <person name="Arachchi H.M."/>
            <person name="Berlin A.M."/>
            <person name="Chapman S.B."/>
            <person name="Gainer-Dewar J."/>
            <person name="Goldberg J."/>
            <person name="Griggs A."/>
            <person name="Gujja S."/>
            <person name="Hansen M."/>
            <person name="Howarth C."/>
            <person name="Imamovic A."/>
            <person name="Ireland A."/>
            <person name="Larimer J."/>
            <person name="McCowan C."/>
            <person name="Murphy C."/>
            <person name="Pearson M."/>
            <person name="Poon T.W."/>
            <person name="Priest M."/>
            <person name="Roberts A."/>
            <person name="Saif S."/>
            <person name="Shea T."/>
            <person name="Sisk P."/>
            <person name="Sykes S."/>
            <person name="Wortman J."/>
            <person name="Nusbaum C."/>
            <person name="Birren B."/>
        </authorList>
    </citation>
    <scope>NUCLEOTIDE SEQUENCE [LARGE SCALE GENOMIC DNA]</scope>
    <source>
        <strain evidence="1 2">CBS 119918</strain>
    </source>
</reference>